<evidence type="ECO:0000256" key="1">
    <source>
        <dbReference type="ARBA" id="ARBA00004964"/>
    </source>
</evidence>
<evidence type="ECO:0000313" key="4">
    <source>
        <dbReference type="EMBL" id="KAF2859793.1"/>
    </source>
</evidence>
<dbReference type="EMBL" id="MU005988">
    <property type="protein sequence ID" value="KAF2859793.1"/>
    <property type="molecule type" value="Genomic_DNA"/>
</dbReference>
<evidence type="ECO:0000256" key="2">
    <source>
        <dbReference type="SAM" id="MobiDB-lite"/>
    </source>
</evidence>
<sequence>MDALNEAAADSIQEAPPKAANDGTRITENGLDKSSLGYEKFGFQVAKDNFTTYRKWAPNAMRAYPIGDFNNWHKDSHEIKKNPYGVFEITQQPVNRKPAIGHDSKVKVSMVVPSDHAQQQQQNTGLDS</sequence>
<evidence type="ECO:0000259" key="3">
    <source>
        <dbReference type="Pfam" id="PF02922"/>
    </source>
</evidence>
<gene>
    <name evidence="4" type="ORF">K470DRAFT_277411</name>
</gene>
<dbReference type="OrthoDB" id="196493at2759"/>
<keyword evidence="5" id="KW-1185">Reference proteome</keyword>
<name>A0A6A7BXH6_9PEZI</name>
<dbReference type="PANTHER" id="PTHR43651">
    <property type="entry name" value="1,4-ALPHA-GLUCAN-BRANCHING ENZYME"/>
    <property type="match status" value="1"/>
</dbReference>
<dbReference type="GO" id="GO:0004553">
    <property type="term" value="F:hydrolase activity, hydrolyzing O-glycosyl compounds"/>
    <property type="evidence" value="ECO:0007669"/>
    <property type="project" value="InterPro"/>
</dbReference>
<feature type="domain" description="Glycoside hydrolase family 13 N-terminal" evidence="3">
    <location>
        <begin position="40"/>
        <end position="116"/>
    </location>
</feature>
<accession>A0A6A7BXH6</accession>
<dbReference type="GO" id="GO:0003844">
    <property type="term" value="F:1,4-alpha-glucan branching enzyme activity"/>
    <property type="evidence" value="ECO:0007669"/>
    <property type="project" value="TreeGrafter"/>
</dbReference>
<dbReference type="Pfam" id="PF02922">
    <property type="entry name" value="CBM_48"/>
    <property type="match status" value="1"/>
</dbReference>
<dbReference type="InterPro" id="IPR014756">
    <property type="entry name" value="Ig_E-set"/>
</dbReference>
<evidence type="ECO:0000313" key="5">
    <source>
        <dbReference type="Proteomes" id="UP000799421"/>
    </source>
</evidence>
<dbReference type="Proteomes" id="UP000799421">
    <property type="component" value="Unassembled WGS sequence"/>
</dbReference>
<proteinExistence type="predicted"/>
<dbReference type="InterPro" id="IPR004193">
    <property type="entry name" value="Glyco_hydro_13_N"/>
</dbReference>
<dbReference type="SUPFAM" id="SSF81296">
    <property type="entry name" value="E set domains"/>
    <property type="match status" value="1"/>
</dbReference>
<feature type="region of interest" description="Disordered" evidence="2">
    <location>
        <begin position="1"/>
        <end position="31"/>
    </location>
</feature>
<dbReference type="Gene3D" id="2.60.40.10">
    <property type="entry name" value="Immunoglobulins"/>
    <property type="match status" value="1"/>
</dbReference>
<reference evidence="4" key="1">
    <citation type="journal article" date="2020" name="Stud. Mycol.">
        <title>101 Dothideomycetes genomes: a test case for predicting lifestyles and emergence of pathogens.</title>
        <authorList>
            <person name="Haridas S."/>
            <person name="Albert R."/>
            <person name="Binder M."/>
            <person name="Bloem J."/>
            <person name="Labutti K."/>
            <person name="Salamov A."/>
            <person name="Andreopoulos B."/>
            <person name="Baker S."/>
            <person name="Barry K."/>
            <person name="Bills G."/>
            <person name="Bluhm B."/>
            <person name="Cannon C."/>
            <person name="Castanera R."/>
            <person name="Culley D."/>
            <person name="Daum C."/>
            <person name="Ezra D."/>
            <person name="Gonzalez J."/>
            <person name="Henrissat B."/>
            <person name="Kuo A."/>
            <person name="Liang C."/>
            <person name="Lipzen A."/>
            <person name="Lutzoni F."/>
            <person name="Magnuson J."/>
            <person name="Mondo S."/>
            <person name="Nolan M."/>
            <person name="Ohm R."/>
            <person name="Pangilinan J."/>
            <person name="Park H.-J."/>
            <person name="Ramirez L."/>
            <person name="Alfaro M."/>
            <person name="Sun H."/>
            <person name="Tritt A."/>
            <person name="Yoshinaga Y."/>
            <person name="Zwiers L.-H."/>
            <person name="Turgeon B."/>
            <person name="Goodwin S."/>
            <person name="Spatafora J."/>
            <person name="Crous P."/>
            <person name="Grigoriev I."/>
        </authorList>
    </citation>
    <scope>NUCLEOTIDE SEQUENCE</scope>
    <source>
        <strain evidence="4">CBS 480.64</strain>
    </source>
</reference>
<dbReference type="GO" id="GO:0005737">
    <property type="term" value="C:cytoplasm"/>
    <property type="evidence" value="ECO:0007669"/>
    <property type="project" value="TreeGrafter"/>
</dbReference>
<dbReference type="GO" id="GO:0005978">
    <property type="term" value="P:glycogen biosynthetic process"/>
    <property type="evidence" value="ECO:0007669"/>
    <property type="project" value="TreeGrafter"/>
</dbReference>
<dbReference type="AlphaFoldDB" id="A0A6A7BXH6"/>
<comment type="pathway">
    <text evidence="1">Glycan biosynthesis; glycogen biosynthesis.</text>
</comment>
<dbReference type="PANTHER" id="PTHR43651:SF3">
    <property type="entry name" value="1,4-ALPHA-GLUCAN-BRANCHING ENZYME"/>
    <property type="match status" value="1"/>
</dbReference>
<organism evidence="4 5">
    <name type="scientific">Piedraia hortae CBS 480.64</name>
    <dbReference type="NCBI Taxonomy" id="1314780"/>
    <lineage>
        <taxon>Eukaryota</taxon>
        <taxon>Fungi</taxon>
        <taxon>Dikarya</taxon>
        <taxon>Ascomycota</taxon>
        <taxon>Pezizomycotina</taxon>
        <taxon>Dothideomycetes</taxon>
        <taxon>Dothideomycetidae</taxon>
        <taxon>Capnodiales</taxon>
        <taxon>Piedraiaceae</taxon>
        <taxon>Piedraia</taxon>
    </lineage>
</organism>
<protein>
    <submittedName>
        <fullName evidence="4">Carbohydrate-binding module family 48 protein</fullName>
    </submittedName>
</protein>
<dbReference type="InterPro" id="IPR013783">
    <property type="entry name" value="Ig-like_fold"/>
</dbReference>